<sequence length="225" mass="26032">MLTKTKEGLDCYRCDGKNAESIPRYHIRLEVIDGNDKATVILFDEPATSLVGCTVSDYINLVRKVAAGNWATKCPYMPWQSSEERRCVERLSLVDPLSFAEVCKSWKTFVGEDFSYRGVSGIPWLLMSGQKNEKMRSCLRILEDAAYELKLPKETYIWGSFHRYWLVVVKLLRKRPTNKRFLQISLLNPFRQVIPPGNTLPNISFLLMGATDSRYINWILVRWRG</sequence>
<dbReference type="InterPro" id="IPR012340">
    <property type="entry name" value="NA-bd_OB-fold"/>
</dbReference>
<accession>A0A5J4ZGI9</accession>
<protein>
    <recommendedName>
        <fullName evidence="3">Replication factor A C-terminal domain-containing protein</fullName>
    </recommendedName>
</protein>
<dbReference type="SUPFAM" id="SSF50249">
    <property type="entry name" value="Nucleic acid-binding proteins"/>
    <property type="match status" value="1"/>
</dbReference>
<reference evidence="1 2" key="1">
    <citation type="submission" date="2019-09" db="EMBL/GenBank/DDBJ databases">
        <title>A chromosome-level genome assembly of the Chinese tupelo Nyssa sinensis.</title>
        <authorList>
            <person name="Yang X."/>
            <person name="Kang M."/>
            <person name="Yang Y."/>
            <person name="Xiong H."/>
            <person name="Wang M."/>
            <person name="Zhang Z."/>
            <person name="Wang Z."/>
            <person name="Wu H."/>
            <person name="Ma T."/>
            <person name="Liu J."/>
            <person name="Xi Z."/>
        </authorList>
    </citation>
    <scope>NUCLEOTIDE SEQUENCE [LARGE SCALE GENOMIC DNA]</scope>
    <source>
        <strain evidence="1">J267</strain>
        <tissue evidence="1">Leaf</tissue>
    </source>
</reference>
<gene>
    <name evidence="1" type="ORF">F0562_015256</name>
</gene>
<evidence type="ECO:0000313" key="1">
    <source>
        <dbReference type="EMBL" id="KAA8517783.1"/>
    </source>
</evidence>
<dbReference type="Proteomes" id="UP000325577">
    <property type="component" value="Linkage Group LG7"/>
</dbReference>
<dbReference type="OrthoDB" id="1928343at2759"/>
<proteinExistence type="predicted"/>
<organism evidence="1 2">
    <name type="scientific">Nyssa sinensis</name>
    <dbReference type="NCBI Taxonomy" id="561372"/>
    <lineage>
        <taxon>Eukaryota</taxon>
        <taxon>Viridiplantae</taxon>
        <taxon>Streptophyta</taxon>
        <taxon>Embryophyta</taxon>
        <taxon>Tracheophyta</taxon>
        <taxon>Spermatophyta</taxon>
        <taxon>Magnoliopsida</taxon>
        <taxon>eudicotyledons</taxon>
        <taxon>Gunneridae</taxon>
        <taxon>Pentapetalae</taxon>
        <taxon>asterids</taxon>
        <taxon>Cornales</taxon>
        <taxon>Nyssaceae</taxon>
        <taxon>Nyssa</taxon>
    </lineage>
</organism>
<dbReference type="EMBL" id="CM018050">
    <property type="protein sequence ID" value="KAA8517783.1"/>
    <property type="molecule type" value="Genomic_DNA"/>
</dbReference>
<keyword evidence="2" id="KW-1185">Reference proteome</keyword>
<evidence type="ECO:0000313" key="2">
    <source>
        <dbReference type="Proteomes" id="UP000325577"/>
    </source>
</evidence>
<evidence type="ECO:0008006" key="3">
    <source>
        <dbReference type="Google" id="ProtNLM"/>
    </source>
</evidence>
<name>A0A5J4ZGI9_9ASTE</name>
<dbReference type="AlphaFoldDB" id="A0A5J4ZGI9"/>
<dbReference type="Gene3D" id="2.40.50.140">
    <property type="entry name" value="Nucleic acid-binding proteins"/>
    <property type="match status" value="1"/>
</dbReference>